<comment type="caution">
    <text evidence="1">The sequence shown here is derived from an EMBL/GenBank/DDBJ whole genome shotgun (WGS) entry which is preliminary data.</text>
</comment>
<protein>
    <submittedName>
        <fullName evidence="1">Uncharacterized protein</fullName>
    </submittedName>
</protein>
<evidence type="ECO:0000313" key="2">
    <source>
        <dbReference type="Proteomes" id="UP000076962"/>
    </source>
</evidence>
<sequence length="62" mass="6690">MFTSNAKPILIASTNTPAAMSHLGESGCDKTALLANWAAEYRQAHPDESYSHLGTQIMARLV</sequence>
<gene>
    <name evidence="1" type="ORF">THIOM_002502</name>
</gene>
<proteinExistence type="predicted"/>
<dbReference type="Proteomes" id="UP000076962">
    <property type="component" value="Unassembled WGS sequence"/>
</dbReference>
<name>A0A176S183_9GAMM</name>
<accession>A0A176S183</accession>
<reference evidence="1 2" key="1">
    <citation type="submission" date="2016-05" db="EMBL/GenBank/DDBJ databases">
        <title>Single-cell genome of chain-forming Candidatus Thiomargarita nelsonii and comparison to other large sulfur-oxidizing bacteria.</title>
        <authorList>
            <person name="Winkel M."/>
            <person name="Salman V."/>
            <person name="Woyke T."/>
            <person name="Schulz-Vogt H."/>
            <person name="Richter M."/>
            <person name="Flood B."/>
            <person name="Bailey J."/>
            <person name="Amann R."/>
            <person name="Mussmann M."/>
        </authorList>
    </citation>
    <scope>NUCLEOTIDE SEQUENCE [LARGE SCALE GENOMIC DNA]</scope>
    <source>
        <strain evidence="1 2">THI036</strain>
    </source>
</reference>
<dbReference type="EMBL" id="LUTY01001433">
    <property type="protein sequence ID" value="OAD21724.1"/>
    <property type="molecule type" value="Genomic_DNA"/>
</dbReference>
<keyword evidence="2" id="KW-1185">Reference proteome</keyword>
<dbReference type="AlphaFoldDB" id="A0A176S183"/>
<evidence type="ECO:0000313" key="1">
    <source>
        <dbReference type="EMBL" id="OAD21724.1"/>
    </source>
</evidence>
<organism evidence="1 2">
    <name type="scientific">Candidatus Thiomargarita nelsonii</name>
    <dbReference type="NCBI Taxonomy" id="1003181"/>
    <lineage>
        <taxon>Bacteria</taxon>
        <taxon>Pseudomonadati</taxon>
        <taxon>Pseudomonadota</taxon>
        <taxon>Gammaproteobacteria</taxon>
        <taxon>Thiotrichales</taxon>
        <taxon>Thiotrichaceae</taxon>
        <taxon>Thiomargarita</taxon>
    </lineage>
</organism>